<keyword evidence="8 13" id="KW-1133">Transmembrane helix</keyword>
<dbReference type="PANTHER" id="PTHR40659">
    <property type="entry name" value="NICKEL/COBALT EFFLUX SYSTEM RCNA"/>
    <property type="match status" value="1"/>
</dbReference>
<keyword evidence="7 13" id="KW-0812">Transmembrane</keyword>
<keyword evidence="11 13" id="KW-0472">Membrane</keyword>
<keyword evidence="16" id="KW-1185">Reference proteome</keyword>
<evidence type="ECO:0000256" key="14">
    <source>
        <dbReference type="SAM" id="MobiDB-lite"/>
    </source>
</evidence>
<keyword evidence="6" id="KW-0533">Nickel</keyword>
<evidence type="ECO:0000256" key="2">
    <source>
        <dbReference type="ARBA" id="ARBA00004651"/>
    </source>
</evidence>
<comment type="caution">
    <text evidence="15">The sequence shown here is derived from an EMBL/GenBank/DDBJ whole genome shotgun (WGS) entry which is preliminary data.</text>
</comment>
<evidence type="ECO:0000256" key="4">
    <source>
        <dbReference type="ARBA" id="ARBA00022448"/>
    </source>
</evidence>
<feature type="transmembrane region" description="Helical" evidence="13">
    <location>
        <begin position="26"/>
        <end position="50"/>
    </location>
</feature>
<accession>A0ABY2QZH4</accession>
<organism evidence="15 16">
    <name type="scientific">Rhizobium rhizophilum</name>
    <dbReference type="NCBI Taxonomy" id="1850373"/>
    <lineage>
        <taxon>Bacteria</taxon>
        <taxon>Pseudomonadati</taxon>
        <taxon>Pseudomonadota</taxon>
        <taxon>Alphaproteobacteria</taxon>
        <taxon>Hyphomicrobiales</taxon>
        <taxon>Rhizobiaceae</taxon>
        <taxon>Rhizobium/Agrobacterium group</taxon>
        <taxon>Rhizobium</taxon>
    </lineage>
</organism>
<evidence type="ECO:0000256" key="5">
    <source>
        <dbReference type="ARBA" id="ARBA00022475"/>
    </source>
</evidence>
<dbReference type="NCBIfam" id="NF007454">
    <property type="entry name" value="PRK10019.1"/>
    <property type="match status" value="1"/>
</dbReference>
<proteinExistence type="inferred from homology"/>
<evidence type="ECO:0000256" key="1">
    <source>
        <dbReference type="ARBA" id="ARBA00002510"/>
    </source>
</evidence>
<evidence type="ECO:0000256" key="11">
    <source>
        <dbReference type="ARBA" id="ARBA00023136"/>
    </source>
</evidence>
<dbReference type="InterPro" id="IPR051224">
    <property type="entry name" value="NiCoT_RcnA"/>
</dbReference>
<dbReference type="EMBL" id="STGT01000001">
    <property type="protein sequence ID" value="THV16853.1"/>
    <property type="molecule type" value="Genomic_DNA"/>
</dbReference>
<feature type="transmembrane region" description="Helical" evidence="13">
    <location>
        <begin position="71"/>
        <end position="98"/>
    </location>
</feature>
<keyword evidence="3" id="KW-0171">Cobalt transport</keyword>
<comment type="subcellular location">
    <subcellularLocation>
        <location evidence="2 13">Cell membrane</location>
        <topology evidence="2 13">Multi-pass membrane protein</topology>
    </subcellularLocation>
</comment>
<evidence type="ECO:0000313" key="15">
    <source>
        <dbReference type="EMBL" id="THV16853.1"/>
    </source>
</evidence>
<gene>
    <name evidence="15" type="primary">rcnA</name>
    <name evidence="15" type="ORF">E9677_02310</name>
</gene>
<keyword evidence="5" id="KW-1003">Cell membrane</keyword>
<name>A0ABY2QZH4_9HYPH</name>
<evidence type="ECO:0000256" key="8">
    <source>
        <dbReference type="ARBA" id="ARBA00022989"/>
    </source>
</evidence>
<evidence type="ECO:0000256" key="12">
    <source>
        <dbReference type="ARBA" id="ARBA00023285"/>
    </source>
</evidence>
<evidence type="ECO:0000313" key="16">
    <source>
        <dbReference type="Proteomes" id="UP000309667"/>
    </source>
</evidence>
<feature type="transmembrane region" description="Helical" evidence="13">
    <location>
        <begin position="245"/>
        <end position="271"/>
    </location>
</feature>
<keyword evidence="4 13" id="KW-0813">Transport</keyword>
<dbReference type="InterPro" id="IPR036259">
    <property type="entry name" value="MFS_trans_sf"/>
</dbReference>
<keyword evidence="10" id="KW-0921">Nickel transport</keyword>
<dbReference type="SUPFAM" id="SSF103473">
    <property type="entry name" value="MFS general substrate transporter"/>
    <property type="match status" value="1"/>
</dbReference>
<dbReference type="PANTHER" id="PTHR40659:SF1">
    <property type="entry name" value="NICKEL_COBALT EFFLUX SYSTEM RCNA"/>
    <property type="match status" value="1"/>
</dbReference>
<feature type="compositionally biased region" description="Basic and acidic residues" evidence="14">
    <location>
        <begin position="138"/>
        <end position="148"/>
    </location>
</feature>
<evidence type="ECO:0000256" key="10">
    <source>
        <dbReference type="ARBA" id="ARBA00023112"/>
    </source>
</evidence>
<feature type="transmembrane region" description="Helical" evidence="13">
    <location>
        <begin position="283"/>
        <end position="308"/>
    </location>
</feature>
<evidence type="ECO:0000256" key="6">
    <source>
        <dbReference type="ARBA" id="ARBA00022596"/>
    </source>
</evidence>
<comment type="function">
    <text evidence="1">Efflux system for nickel and cobalt.</text>
</comment>
<dbReference type="InterPro" id="IPR011541">
    <property type="entry name" value="Ni/Co_transpt_high_affinity"/>
</dbReference>
<comment type="similarity">
    <text evidence="13">Belongs to the NiCoT transporter (TC 2.A.52) family.</text>
</comment>
<dbReference type="Pfam" id="PF03824">
    <property type="entry name" value="NicO"/>
    <property type="match status" value="1"/>
</dbReference>
<feature type="compositionally biased region" description="Basic residues" evidence="14">
    <location>
        <begin position="164"/>
        <end position="185"/>
    </location>
</feature>
<feature type="transmembrane region" description="Helical" evidence="13">
    <location>
        <begin position="110"/>
        <end position="128"/>
    </location>
</feature>
<keyword evidence="12" id="KW-0170">Cobalt</keyword>
<evidence type="ECO:0000256" key="3">
    <source>
        <dbReference type="ARBA" id="ARBA00022426"/>
    </source>
</evidence>
<reference evidence="15 16" key="1">
    <citation type="submission" date="2019-04" db="EMBL/GenBank/DDBJ databases">
        <title>Genome sequence of strain 7209-2.</title>
        <authorList>
            <person name="Gao J."/>
            <person name="Sun J."/>
        </authorList>
    </citation>
    <scope>NUCLEOTIDE SEQUENCE [LARGE SCALE GENOMIC DNA]</scope>
    <source>
        <strain evidence="15 16">7209-2</strain>
    </source>
</reference>
<evidence type="ECO:0000256" key="9">
    <source>
        <dbReference type="ARBA" id="ARBA00023065"/>
    </source>
</evidence>
<evidence type="ECO:0000256" key="13">
    <source>
        <dbReference type="RuleBase" id="RU362101"/>
    </source>
</evidence>
<keyword evidence="9" id="KW-0406">Ion transport</keyword>
<dbReference type="Proteomes" id="UP000309667">
    <property type="component" value="Unassembled WGS sequence"/>
</dbReference>
<feature type="transmembrane region" description="Helical" evidence="13">
    <location>
        <begin position="214"/>
        <end position="239"/>
    </location>
</feature>
<protein>
    <recommendedName>
        <fullName evidence="13">Nickel/cobalt efflux system</fullName>
    </recommendedName>
</protein>
<evidence type="ECO:0000256" key="7">
    <source>
        <dbReference type="ARBA" id="ARBA00022692"/>
    </source>
</evidence>
<feature type="region of interest" description="Disordered" evidence="14">
    <location>
        <begin position="138"/>
        <end position="191"/>
    </location>
</feature>
<sequence length="318" mass="34643">MLSHGNGPWLRPKLRRREQSMNLSDAIASGAANPLALFFMALLLGGLHGFEPGHSKTMIAAYIIATRGTVGQALLLGLSAAISHSLIVWLLAFLALTYGNELIGDQLEPFFMMGSGILVLFLALWMFWQARRSDTRGKTVGEHVAPDHAHRHHDHAHDHDHHHDHGGHHHHHHPEADHHHAHHVHPAGDAHARAHARDLERRLKMGPASTWQTVLFGLSGGLVPCPAAITVFLLCLHLGKTSLGIVLVSAFSLGLAIVLMTFGTVAALGLSAITSRTRLFDRFLGYAPYVSAYLIALIGLIMLIGGVAHYQVHLTDQI</sequence>